<dbReference type="EMBL" id="GBXM01096715">
    <property type="protein sequence ID" value="JAH11862.1"/>
    <property type="molecule type" value="Transcribed_RNA"/>
</dbReference>
<protein>
    <submittedName>
        <fullName evidence="1">Uncharacterized protein</fullName>
    </submittedName>
</protein>
<accession>A0A0E9QNC8</accession>
<reference evidence="1" key="1">
    <citation type="submission" date="2014-11" db="EMBL/GenBank/DDBJ databases">
        <authorList>
            <person name="Amaro Gonzalez C."/>
        </authorList>
    </citation>
    <scope>NUCLEOTIDE SEQUENCE</scope>
</reference>
<reference evidence="1" key="2">
    <citation type="journal article" date="2015" name="Fish Shellfish Immunol.">
        <title>Early steps in the European eel (Anguilla anguilla)-Vibrio vulnificus interaction in the gills: Role of the RtxA13 toxin.</title>
        <authorList>
            <person name="Callol A."/>
            <person name="Pajuelo D."/>
            <person name="Ebbesson L."/>
            <person name="Teles M."/>
            <person name="MacKenzie S."/>
            <person name="Amaro C."/>
        </authorList>
    </citation>
    <scope>NUCLEOTIDE SEQUENCE</scope>
</reference>
<organism evidence="1">
    <name type="scientific">Anguilla anguilla</name>
    <name type="common">European freshwater eel</name>
    <name type="synonym">Muraena anguilla</name>
    <dbReference type="NCBI Taxonomy" id="7936"/>
    <lineage>
        <taxon>Eukaryota</taxon>
        <taxon>Metazoa</taxon>
        <taxon>Chordata</taxon>
        <taxon>Craniata</taxon>
        <taxon>Vertebrata</taxon>
        <taxon>Euteleostomi</taxon>
        <taxon>Actinopterygii</taxon>
        <taxon>Neopterygii</taxon>
        <taxon>Teleostei</taxon>
        <taxon>Anguilliformes</taxon>
        <taxon>Anguillidae</taxon>
        <taxon>Anguilla</taxon>
    </lineage>
</organism>
<evidence type="ECO:0000313" key="1">
    <source>
        <dbReference type="EMBL" id="JAH17583.1"/>
    </source>
</evidence>
<sequence length="28" mass="3212">MERSFVCHGEATIVYCTILYICIVASWC</sequence>
<name>A0A0E9QNC8_ANGAN</name>
<dbReference type="AlphaFoldDB" id="A0A0E9QNC8"/>
<proteinExistence type="predicted"/>
<dbReference type="EMBL" id="GBXM01090994">
    <property type="protein sequence ID" value="JAH17583.1"/>
    <property type="molecule type" value="Transcribed_RNA"/>
</dbReference>